<evidence type="ECO:0000313" key="1">
    <source>
        <dbReference type="EMBL" id="AKE64147.1"/>
    </source>
</evidence>
<dbReference type="EMBL" id="CP011304">
    <property type="protein sequence ID" value="AKE64147.1"/>
    <property type="molecule type" value="Genomic_DNA"/>
</dbReference>
<sequence>MKFPTSPLPLILIPHSLSYLKYRMNTPATFFDKILTKISGG</sequence>
<dbReference type="AlphaFoldDB" id="A0A0F6U3A0"/>
<protein>
    <submittedName>
        <fullName evidence="1">Uncharacterized protein</fullName>
    </submittedName>
</protein>
<proteinExistence type="predicted"/>
<name>A0A0F6U3A0_MICAE</name>
<reference evidence="1 2" key="1">
    <citation type="journal article" date="2015" name="Genome Announc.">
        <title>Complete Genome Sequence of Microcystis aeruginosa NIES-2549, a Bloom-Forming Cyanobacterium from Lake Kasumigaura, Japan.</title>
        <authorList>
            <person name="Yamaguchi H."/>
            <person name="Suzuki S."/>
            <person name="Tanabe Y."/>
            <person name="Osana Y."/>
            <person name="Shimura Y."/>
            <person name="Ishida K."/>
            <person name="Kawachi M."/>
        </authorList>
    </citation>
    <scope>NUCLEOTIDE SEQUENCE [LARGE SCALE GENOMIC DNA]</scope>
    <source>
        <strain evidence="1 2">NIES-2549</strain>
    </source>
</reference>
<organism evidence="1 2">
    <name type="scientific">Microcystis aeruginosa NIES-2549</name>
    <dbReference type="NCBI Taxonomy" id="1641812"/>
    <lineage>
        <taxon>Bacteria</taxon>
        <taxon>Bacillati</taxon>
        <taxon>Cyanobacteriota</taxon>
        <taxon>Cyanophyceae</taxon>
        <taxon>Oscillatoriophycideae</taxon>
        <taxon>Chroococcales</taxon>
        <taxon>Microcystaceae</taxon>
        <taxon>Microcystis</taxon>
    </lineage>
</organism>
<gene>
    <name evidence="1" type="ORF">MYAER_1799</name>
</gene>
<dbReference type="PATRIC" id="fig|1641812.3.peg.1854"/>
<dbReference type="HOGENOM" id="CLU_3272749_0_0_3"/>
<accession>A0A0F6U3A0</accession>
<evidence type="ECO:0000313" key="2">
    <source>
        <dbReference type="Proteomes" id="UP000034103"/>
    </source>
</evidence>
<dbReference type="Proteomes" id="UP000034103">
    <property type="component" value="Chromosome"/>
</dbReference>